<organism evidence="2 3">
    <name type="scientific">Nicrophorus vespilloides</name>
    <name type="common">Boreal carrion beetle</name>
    <dbReference type="NCBI Taxonomy" id="110193"/>
    <lineage>
        <taxon>Eukaryota</taxon>
        <taxon>Metazoa</taxon>
        <taxon>Ecdysozoa</taxon>
        <taxon>Arthropoda</taxon>
        <taxon>Hexapoda</taxon>
        <taxon>Insecta</taxon>
        <taxon>Pterygota</taxon>
        <taxon>Neoptera</taxon>
        <taxon>Endopterygota</taxon>
        <taxon>Coleoptera</taxon>
        <taxon>Polyphaga</taxon>
        <taxon>Staphyliniformia</taxon>
        <taxon>Silphidae</taxon>
        <taxon>Nicrophorinae</taxon>
        <taxon>Nicrophorus</taxon>
    </lineage>
</organism>
<feature type="coiled-coil region" evidence="1">
    <location>
        <begin position="32"/>
        <end position="229"/>
    </location>
</feature>
<keyword evidence="1" id="KW-0175">Coiled coil</keyword>
<reference evidence="3" key="1">
    <citation type="submission" date="2025-08" db="UniProtKB">
        <authorList>
            <consortium name="RefSeq"/>
        </authorList>
    </citation>
    <scope>IDENTIFICATION</scope>
    <source>
        <tissue evidence="3">Whole Larva</tissue>
    </source>
</reference>
<proteinExistence type="predicted"/>
<evidence type="ECO:0000313" key="3">
    <source>
        <dbReference type="RefSeq" id="XP_017770792.1"/>
    </source>
</evidence>
<dbReference type="RefSeq" id="XP_017770792.1">
    <property type="nucleotide sequence ID" value="XM_017915303.1"/>
</dbReference>
<dbReference type="GeneID" id="108558399"/>
<gene>
    <name evidence="3" type="primary">LOC108558399</name>
</gene>
<keyword evidence="2" id="KW-1185">Reference proteome</keyword>
<evidence type="ECO:0000256" key="1">
    <source>
        <dbReference type="SAM" id="Coils"/>
    </source>
</evidence>
<dbReference type="Proteomes" id="UP000695000">
    <property type="component" value="Unplaced"/>
</dbReference>
<evidence type="ECO:0000313" key="2">
    <source>
        <dbReference type="Proteomes" id="UP000695000"/>
    </source>
</evidence>
<accession>A0ABM1M892</accession>
<sequence length="337" mass="39439">MDSEDADDAEFSKLKDFFDAQSKVHEGFWTSLDTLTESNKFYKSALDEEREQFRQYIENQSSSSTNHLYITLKDDYNNLKLECASLRTELDKAQENSLKAVEELKEQHRIELDELKQDHQIEIASWECKMENLKRENEVNENELSRIQTEAAFNFDEMQTDLQNRLLDLNKKLREANNSNNILRTQMMTFKAHYSDGINSAEKNNFDKIKYLEDKLLVSENQLRIANEKLFDRGTVPKYTKYSMNFRNTTGVDVPVNTETINLNNEVNLKHENADLERAKGFWSNEANKSNVLQVKQVTTVTSTMSVNDTKSGVKKRRKLFNLEDTDYLNNLNYQNE</sequence>
<name>A0ABM1M892_NICVS</name>
<protein>
    <submittedName>
        <fullName evidence="3">GRIP and coiled-coil domain-containing protein PFC0235w-like</fullName>
    </submittedName>
</protein>